<keyword evidence="1" id="KW-0472">Membrane</keyword>
<dbReference type="Proteomes" id="UP000688137">
    <property type="component" value="Unassembled WGS sequence"/>
</dbReference>
<dbReference type="OMA" id="QMKINTK"/>
<dbReference type="AlphaFoldDB" id="A0A8S1PC95"/>
<evidence type="ECO:0000313" key="3">
    <source>
        <dbReference type="Proteomes" id="UP000688137"/>
    </source>
</evidence>
<keyword evidence="1" id="KW-1133">Transmembrane helix</keyword>
<organism evidence="2 3">
    <name type="scientific">Paramecium primaurelia</name>
    <dbReference type="NCBI Taxonomy" id="5886"/>
    <lineage>
        <taxon>Eukaryota</taxon>
        <taxon>Sar</taxon>
        <taxon>Alveolata</taxon>
        <taxon>Ciliophora</taxon>
        <taxon>Intramacronucleata</taxon>
        <taxon>Oligohymenophorea</taxon>
        <taxon>Peniculida</taxon>
        <taxon>Parameciidae</taxon>
        <taxon>Paramecium</taxon>
    </lineage>
</organism>
<evidence type="ECO:0000313" key="2">
    <source>
        <dbReference type="EMBL" id="CAD8100343.1"/>
    </source>
</evidence>
<gene>
    <name evidence="2" type="ORF">PPRIM_AZ9-3.1.T1120059</name>
</gene>
<keyword evidence="3" id="KW-1185">Reference proteome</keyword>
<feature type="transmembrane region" description="Helical" evidence="1">
    <location>
        <begin position="113"/>
        <end position="131"/>
    </location>
</feature>
<protein>
    <recommendedName>
        <fullName evidence="4">Transmembrane protein</fullName>
    </recommendedName>
</protein>
<feature type="transmembrane region" description="Helical" evidence="1">
    <location>
        <begin position="138"/>
        <end position="155"/>
    </location>
</feature>
<dbReference type="EMBL" id="CAJJDM010000115">
    <property type="protein sequence ID" value="CAD8100343.1"/>
    <property type="molecule type" value="Genomic_DNA"/>
</dbReference>
<feature type="transmembrane region" description="Helical" evidence="1">
    <location>
        <begin position="33"/>
        <end position="54"/>
    </location>
</feature>
<accession>A0A8S1PC95</accession>
<reference evidence="2" key="1">
    <citation type="submission" date="2021-01" db="EMBL/GenBank/DDBJ databases">
        <authorList>
            <consortium name="Genoscope - CEA"/>
            <person name="William W."/>
        </authorList>
    </citation>
    <scope>NUCLEOTIDE SEQUENCE</scope>
</reference>
<sequence length="607" mass="71719">MKVLQFSLSTLQFHNTTLEDKYQEYILEEKLTFFKLLMSITILNTLVSLFRSIIEGWGTFLIISLSVQTALYFITLLFSRKISPYLKYILPLLYVVQYTFFIIGALNNLLQPHYVYGFLGGIFSCCMLNYLSVKIKIVILLSSIWILLGIFRIYSLFNINYILLGIGATSLQMFSAYIFEYNSRLYFSQGMIIKQQINLMYEFTSQKILIVSFNKNKTFFELDFVNQKFDSFYKIENNQDKVKEFLRNHFIINLATHQMFGSLKVQKFANKQITLEDLLFEKYRAQNNFLEQSNSFQIIDQNKNKNEIQVQIINGLKTLFLIIIKENNNDIQIEKYEKKMQMINNLSTNFSILVGSKLQSIYKSIFDLEIYQYETQALNKIQGSIQYILNESKNQLMFFSQNKIHQLIDRCLLSTFILALKPYLIYQCQQSKIQFELLFQMDKDNVQMKINIKQLTQILINIFNKILIYSQSNSTILLRISKEYNLNPLSNSQQKQSSSSKYDYLCSSQDNSQILINFNFLFKTDDEINNFERCFINKDNELEQKDDLITIVNSYIIKQLSPYNKIFIIQEKISRSQNNTLKFYIYSDQTQIDPSYCKSIKQQNIID</sequence>
<evidence type="ECO:0008006" key="4">
    <source>
        <dbReference type="Google" id="ProtNLM"/>
    </source>
</evidence>
<comment type="caution">
    <text evidence="2">The sequence shown here is derived from an EMBL/GenBank/DDBJ whole genome shotgun (WGS) entry which is preliminary data.</text>
</comment>
<feature type="transmembrane region" description="Helical" evidence="1">
    <location>
        <begin position="60"/>
        <end position="78"/>
    </location>
</feature>
<evidence type="ECO:0000256" key="1">
    <source>
        <dbReference type="SAM" id="Phobius"/>
    </source>
</evidence>
<feature type="transmembrane region" description="Helical" evidence="1">
    <location>
        <begin position="85"/>
        <end position="107"/>
    </location>
</feature>
<name>A0A8S1PC95_PARPR</name>
<proteinExistence type="predicted"/>
<keyword evidence="1" id="KW-0812">Transmembrane</keyword>